<proteinExistence type="predicted"/>
<evidence type="ECO:0000313" key="1">
    <source>
        <dbReference type="EMBL" id="QHU01925.1"/>
    </source>
</evidence>
<accession>A0A6C0J839</accession>
<dbReference type="EMBL" id="MN740350">
    <property type="protein sequence ID" value="QHU01925.1"/>
    <property type="molecule type" value="Genomic_DNA"/>
</dbReference>
<dbReference type="InterPro" id="IPR027417">
    <property type="entry name" value="P-loop_NTPase"/>
</dbReference>
<sequence length="252" mass="29720">MEKIQIREYNIQHINPSSTWIILGPPNSGKSYFITDLIYYNSYKYPVCRVNTSVPSTYKDYCSIFPPITVHAKFNEKDEENLIEKRQKPLSMLEHPGTSCVYILDDINKNASFNSSFFKDIFQKGRHYNLLTIVVNQNALEFPPSLRSAATYIVIFKFDKESDKRKLFENYASKKLFENYQKFSEIYDNLTNDHSCMIIKKPDKNVNEEETLKNCVFYYKGDGTKKRWKFGCQELRNWSSARIDESKIQEFC</sequence>
<dbReference type="SUPFAM" id="SSF52540">
    <property type="entry name" value="P-loop containing nucleoside triphosphate hydrolases"/>
    <property type="match status" value="1"/>
</dbReference>
<dbReference type="Gene3D" id="3.40.50.300">
    <property type="entry name" value="P-loop containing nucleotide triphosphate hydrolases"/>
    <property type="match status" value="1"/>
</dbReference>
<reference evidence="1" key="1">
    <citation type="journal article" date="2020" name="Nature">
        <title>Giant virus diversity and host interactions through global metagenomics.</title>
        <authorList>
            <person name="Schulz F."/>
            <person name="Roux S."/>
            <person name="Paez-Espino D."/>
            <person name="Jungbluth S."/>
            <person name="Walsh D.A."/>
            <person name="Denef V.J."/>
            <person name="McMahon K.D."/>
            <person name="Konstantinidis K.T."/>
            <person name="Eloe-Fadrosh E.A."/>
            <person name="Kyrpides N.C."/>
            <person name="Woyke T."/>
        </authorList>
    </citation>
    <scope>NUCLEOTIDE SEQUENCE</scope>
    <source>
        <strain evidence="1">GVMAG-M-3300025880-56</strain>
    </source>
</reference>
<organism evidence="1">
    <name type="scientific">viral metagenome</name>
    <dbReference type="NCBI Taxonomy" id="1070528"/>
    <lineage>
        <taxon>unclassified sequences</taxon>
        <taxon>metagenomes</taxon>
        <taxon>organismal metagenomes</taxon>
    </lineage>
</organism>
<protein>
    <submittedName>
        <fullName evidence="1">Uncharacterized protein</fullName>
    </submittedName>
</protein>
<dbReference type="InterPro" id="IPR006758">
    <property type="entry name" value="A32L"/>
</dbReference>
<dbReference type="AlphaFoldDB" id="A0A6C0J839"/>
<dbReference type="Pfam" id="PF04665">
    <property type="entry name" value="Pox_A32"/>
    <property type="match status" value="1"/>
</dbReference>
<name>A0A6C0J839_9ZZZZ</name>